<evidence type="ECO:0000256" key="1">
    <source>
        <dbReference type="ARBA" id="ARBA00004141"/>
    </source>
</evidence>
<name>A0AAE0XJX0_9PEZI</name>
<feature type="transmembrane region" description="Helical" evidence="6">
    <location>
        <begin position="141"/>
        <end position="161"/>
    </location>
</feature>
<keyword evidence="6" id="KW-0406">Ion transport</keyword>
<proteinExistence type="inferred from homology"/>
<dbReference type="PANTHER" id="PTHR12483:SF73">
    <property type="entry name" value="COPPER TRANSPORT PROTEIN CTR3"/>
    <property type="match status" value="1"/>
</dbReference>
<keyword evidence="8" id="KW-1185">Reference proteome</keyword>
<evidence type="ECO:0000313" key="7">
    <source>
        <dbReference type="EMBL" id="KAK3694506.1"/>
    </source>
</evidence>
<keyword evidence="6" id="KW-0187">Copper transport</keyword>
<keyword evidence="4 6" id="KW-1133">Transmembrane helix</keyword>
<dbReference type="Proteomes" id="UP001270362">
    <property type="component" value="Unassembled WGS sequence"/>
</dbReference>
<feature type="transmembrane region" description="Helical" evidence="6">
    <location>
        <begin position="66"/>
        <end position="85"/>
    </location>
</feature>
<dbReference type="EMBL" id="JAULSO010000001">
    <property type="protein sequence ID" value="KAK3694506.1"/>
    <property type="molecule type" value="Genomic_DNA"/>
</dbReference>
<reference evidence="7" key="2">
    <citation type="submission" date="2023-06" db="EMBL/GenBank/DDBJ databases">
        <authorList>
            <consortium name="Lawrence Berkeley National Laboratory"/>
            <person name="Haridas S."/>
            <person name="Hensen N."/>
            <person name="Bonometti L."/>
            <person name="Westerberg I."/>
            <person name="Brannstrom I.O."/>
            <person name="Guillou S."/>
            <person name="Cros-Aarteil S."/>
            <person name="Calhoun S."/>
            <person name="Kuo A."/>
            <person name="Mondo S."/>
            <person name="Pangilinan J."/>
            <person name="Riley R."/>
            <person name="Labutti K."/>
            <person name="Andreopoulos B."/>
            <person name="Lipzen A."/>
            <person name="Chen C."/>
            <person name="Yanf M."/>
            <person name="Daum C."/>
            <person name="Ng V."/>
            <person name="Clum A."/>
            <person name="Steindorff A."/>
            <person name="Ohm R."/>
            <person name="Martin F."/>
            <person name="Silar P."/>
            <person name="Natvig D."/>
            <person name="Lalanne C."/>
            <person name="Gautier V."/>
            <person name="Ament-Velasquez S.L."/>
            <person name="Kruys A."/>
            <person name="Hutchinson M.I."/>
            <person name="Powell A.J."/>
            <person name="Barry K."/>
            <person name="Miller A.N."/>
            <person name="Grigoriev I.V."/>
            <person name="Debuchy R."/>
            <person name="Gladieux P."/>
            <person name="Thoren M.H."/>
            <person name="Johannesson H."/>
        </authorList>
    </citation>
    <scope>NUCLEOTIDE SEQUENCE</scope>
    <source>
        <strain evidence="7">CBS 314.62</strain>
    </source>
</reference>
<dbReference type="Pfam" id="PF04145">
    <property type="entry name" value="Ctr"/>
    <property type="match status" value="1"/>
</dbReference>
<dbReference type="PANTHER" id="PTHR12483">
    <property type="entry name" value="SOLUTE CARRIER FAMILY 31 COPPER TRANSPORTERS"/>
    <property type="match status" value="1"/>
</dbReference>
<keyword evidence="6" id="KW-0186">Copper</keyword>
<dbReference type="GO" id="GO:0005375">
    <property type="term" value="F:copper ion transmembrane transporter activity"/>
    <property type="evidence" value="ECO:0007669"/>
    <property type="project" value="UniProtKB-UniRule"/>
</dbReference>
<evidence type="ECO:0000256" key="2">
    <source>
        <dbReference type="ARBA" id="ARBA00006921"/>
    </source>
</evidence>
<evidence type="ECO:0000313" key="8">
    <source>
        <dbReference type="Proteomes" id="UP001270362"/>
    </source>
</evidence>
<accession>A0AAE0XJX0</accession>
<gene>
    <name evidence="7" type="ORF">B0T22DRAFT_437585</name>
</gene>
<dbReference type="InterPro" id="IPR007274">
    <property type="entry name" value="Cop_transporter"/>
</dbReference>
<keyword evidence="3 6" id="KW-0812">Transmembrane</keyword>
<dbReference type="GO" id="GO:0016020">
    <property type="term" value="C:membrane"/>
    <property type="evidence" value="ECO:0007669"/>
    <property type="project" value="UniProtKB-SubCell"/>
</dbReference>
<comment type="caution">
    <text evidence="7">The sequence shown here is derived from an EMBL/GenBank/DDBJ whole genome shotgun (WGS) entry which is preliminary data.</text>
</comment>
<evidence type="ECO:0000256" key="5">
    <source>
        <dbReference type="ARBA" id="ARBA00023136"/>
    </source>
</evidence>
<comment type="subcellular location">
    <subcellularLocation>
        <location evidence="1 6">Membrane</location>
        <topology evidence="1 6">Multi-pass membrane protein</topology>
    </subcellularLocation>
</comment>
<evidence type="ECO:0000256" key="4">
    <source>
        <dbReference type="ARBA" id="ARBA00022989"/>
    </source>
</evidence>
<reference evidence="7" key="1">
    <citation type="journal article" date="2023" name="Mol. Phylogenet. Evol.">
        <title>Genome-scale phylogeny and comparative genomics of the fungal order Sordariales.</title>
        <authorList>
            <person name="Hensen N."/>
            <person name="Bonometti L."/>
            <person name="Westerberg I."/>
            <person name="Brannstrom I.O."/>
            <person name="Guillou S."/>
            <person name="Cros-Aarteil S."/>
            <person name="Calhoun S."/>
            <person name="Haridas S."/>
            <person name="Kuo A."/>
            <person name="Mondo S."/>
            <person name="Pangilinan J."/>
            <person name="Riley R."/>
            <person name="LaButti K."/>
            <person name="Andreopoulos B."/>
            <person name="Lipzen A."/>
            <person name="Chen C."/>
            <person name="Yan M."/>
            <person name="Daum C."/>
            <person name="Ng V."/>
            <person name="Clum A."/>
            <person name="Steindorff A."/>
            <person name="Ohm R.A."/>
            <person name="Martin F."/>
            <person name="Silar P."/>
            <person name="Natvig D.O."/>
            <person name="Lalanne C."/>
            <person name="Gautier V."/>
            <person name="Ament-Velasquez S.L."/>
            <person name="Kruys A."/>
            <person name="Hutchinson M.I."/>
            <person name="Powell A.J."/>
            <person name="Barry K."/>
            <person name="Miller A.N."/>
            <person name="Grigoriev I.V."/>
            <person name="Debuchy R."/>
            <person name="Gladieux P."/>
            <person name="Hiltunen Thoren M."/>
            <person name="Johannesson H."/>
        </authorList>
    </citation>
    <scope>NUCLEOTIDE SEQUENCE</scope>
    <source>
        <strain evidence="7">CBS 314.62</strain>
    </source>
</reference>
<sequence>MAPVIFPLPIDDTSAVLPQGLTRQWGIAGSWGISTGFRECNPSLLWHWNMMDECFIGLDWNVQSKVQYAGTIIGVVVLTFTLELFRRLSRGYDGRLVRNNSDAAKYRPSFLEQTVRAFLFTLQVVNAYTLILIAVSFNGGVIIAIFVATFFAFWALGWEYLPCNPGSGGKS</sequence>
<evidence type="ECO:0000256" key="6">
    <source>
        <dbReference type="RuleBase" id="RU367022"/>
    </source>
</evidence>
<organism evidence="7 8">
    <name type="scientific">Podospora appendiculata</name>
    <dbReference type="NCBI Taxonomy" id="314037"/>
    <lineage>
        <taxon>Eukaryota</taxon>
        <taxon>Fungi</taxon>
        <taxon>Dikarya</taxon>
        <taxon>Ascomycota</taxon>
        <taxon>Pezizomycotina</taxon>
        <taxon>Sordariomycetes</taxon>
        <taxon>Sordariomycetidae</taxon>
        <taxon>Sordariales</taxon>
        <taxon>Podosporaceae</taxon>
        <taxon>Podospora</taxon>
    </lineage>
</organism>
<keyword evidence="6" id="KW-0813">Transport</keyword>
<comment type="similarity">
    <text evidence="2 6">Belongs to the copper transporter (Ctr) (TC 1.A.56) family. SLC31A subfamily.</text>
</comment>
<protein>
    <recommendedName>
        <fullName evidence="6">Copper transport protein</fullName>
    </recommendedName>
</protein>
<keyword evidence="5 6" id="KW-0472">Membrane</keyword>
<dbReference type="AlphaFoldDB" id="A0AAE0XJX0"/>
<evidence type="ECO:0000256" key="3">
    <source>
        <dbReference type="ARBA" id="ARBA00022692"/>
    </source>
</evidence>